<proteinExistence type="predicted"/>
<name>A0ACD3VMD5_9BRAD</name>
<organism evidence="1 2">
    <name type="scientific">Bradyrhizobium quebecense</name>
    <dbReference type="NCBI Taxonomy" id="2748629"/>
    <lineage>
        <taxon>Bacteria</taxon>
        <taxon>Pseudomonadati</taxon>
        <taxon>Pseudomonadota</taxon>
        <taxon>Alphaproteobacteria</taxon>
        <taxon>Hyphomicrobiales</taxon>
        <taxon>Nitrobacteraceae</taxon>
        <taxon>Bradyrhizobium</taxon>
    </lineage>
</organism>
<keyword evidence="1" id="KW-0614">Plasmid</keyword>
<gene>
    <name evidence="1" type="ORF">J4P68_0040455</name>
</gene>
<protein>
    <submittedName>
        <fullName evidence="1">Uncharacterized protein</fullName>
    </submittedName>
</protein>
<reference evidence="1 2" key="1">
    <citation type="journal article" date="2021" name="Int. J. Syst. Evol. Microbiol.">
        <title>Bradyrhizobium septentrionale sp. nov. (sv. septentrionale) and Bradyrhizobium quebecense sp. nov. (sv. septentrionale) associated with legumes native to Canada possess rearranged symbiosis genes and numerous insertion sequences.</title>
        <authorList>
            <person name="Bromfield E.S.P."/>
            <person name="Cloutier S."/>
        </authorList>
    </citation>
    <scope>NUCLEOTIDE SEQUENCE [LARGE SCALE GENOMIC DNA]</scope>
    <source>
        <strain evidence="1 2">12S5</strain>
    </source>
</reference>
<keyword evidence="2" id="KW-1185">Reference proteome</keyword>
<dbReference type="EMBL" id="CP088283">
    <property type="protein sequence ID" value="UGY07448.1"/>
    <property type="molecule type" value="Genomic_DNA"/>
</dbReference>
<accession>A0ACD3VMD5</accession>
<evidence type="ECO:0000313" key="2">
    <source>
        <dbReference type="Proteomes" id="UP000692816"/>
    </source>
</evidence>
<dbReference type="Proteomes" id="UP000692816">
    <property type="component" value="Plasmid pBq12S5"/>
</dbReference>
<sequence>MRGDSAGAPISEHGAHCKSWTARARCAADMDDRDVDWHFIEQMYTEAGHGLLQGLAKRQRRVERNIQSARNRDPAEEYAFGEGNGGQEGRLMMTIADIVGIDLDMQPVAVEHGFGFVDARCGAAVEGLLDETMQAL</sequence>
<geneLocation type="plasmid" evidence="1 2">
    <name>pBq12S5</name>
</geneLocation>
<evidence type="ECO:0000313" key="1">
    <source>
        <dbReference type="EMBL" id="UGY07448.1"/>
    </source>
</evidence>